<dbReference type="RefSeq" id="XP_004181029.1">
    <property type="nucleotide sequence ID" value="XM_004180981.1"/>
</dbReference>
<sequence>MKWTDAINFCRFHNQVISFSDNILGSFLLDDTLVERIIKPYTTGFSILEHKELGTMMEFQIRGSTYIQIAKQLYSTYFEKDRLKCKDFADELFFDLPITRRIAELLSGIGNINTKLGIIGVRYPFTTIRTALANATFISTSIKRLNNEYYSFIDCPMTFPYQDLVWNDEEGYIKTQDFCKDYLKEKFKTYRTGDAMFTPPDTNKLVPFKLINKELPQWFPNRNEYLKVYKLFMLSEDQFKTEFETNFNVLKNSLKLVGLHPAVITTLQMKQVIRHLYSNYFNHFSRWFTNNYEMVSSPGTGVGCIGQLYTLKYDNGFKAQTQFITSDADRKYGYALTPAKQVDIDLYYEIRSNVKPEMVVSNYIFD</sequence>
<dbReference type="InParanoid" id="I2H558"/>
<proteinExistence type="predicted"/>
<evidence type="ECO:0000313" key="1">
    <source>
        <dbReference type="EMBL" id="CCH61510.1"/>
    </source>
</evidence>
<accession>I2H558</accession>
<dbReference type="KEGG" id="tbl:TBLA_0E04580"/>
<dbReference type="Proteomes" id="UP000002866">
    <property type="component" value="Chromosome 5"/>
</dbReference>
<name>I2H558_HENB6</name>
<dbReference type="OMA" id="NEIDYEH"/>
<dbReference type="GeneID" id="14496583"/>
<organism evidence="1 2">
    <name type="scientific">Henningerozyma blattae (strain ATCC 34711 / CBS 6284 / DSM 70876 / NBRC 10599 / NRRL Y-10934 / UCD 77-7)</name>
    <name type="common">Yeast</name>
    <name type="synonym">Tetrapisispora blattae</name>
    <dbReference type="NCBI Taxonomy" id="1071380"/>
    <lineage>
        <taxon>Eukaryota</taxon>
        <taxon>Fungi</taxon>
        <taxon>Dikarya</taxon>
        <taxon>Ascomycota</taxon>
        <taxon>Saccharomycotina</taxon>
        <taxon>Saccharomycetes</taxon>
        <taxon>Saccharomycetales</taxon>
        <taxon>Saccharomycetaceae</taxon>
        <taxon>Henningerozyma</taxon>
    </lineage>
</organism>
<dbReference type="AlphaFoldDB" id="I2H558"/>
<gene>
    <name evidence="1" type="primary">TBLA0E04580</name>
    <name evidence="1" type="ORF">TBLA_0E04580</name>
</gene>
<evidence type="ECO:0000313" key="2">
    <source>
        <dbReference type="Proteomes" id="UP000002866"/>
    </source>
</evidence>
<dbReference type="EMBL" id="HE806320">
    <property type="protein sequence ID" value="CCH61510.1"/>
    <property type="molecule type" value="Genomic_DNA"/>
</dbReference>
<reference evidence="1 2" key="1">
    <citation type="journal article" date="2011" name="Proc. Natl. Acad. Sci. U.S.A.">
        <title>Evolutionary erosion of yeast sex chromosomes by mating-type switching accidents.</title>
        <authorList>
            <person name="Gordon J.L."/>
            <person name="Armisen D."/>
            <person name="Proux-Wera E."/>
            <person name="Oheigeartaigh S.S."/>
            <person name="Byrne K.P."/>
            <person name="Wolfe K.H."/>
        </authorList>
    </citation>
    <scope>NUCLEOTIDE SEQUENCE [LARGE SCALE GENOMIC DNA]</scope>
    <source>
        <strain evidence="2">ATCC 34711 / CBS 6284 / DSM 70876 / NBRC 10599 / NRRL Y-10934 / UCD 77-7</strain>
    </source>
</reference>
<keyword evidence="2" id="KW-1185">Reference proteome</keyword>
<dbReference type="HOGENOM" id="CLU_771995_0_0_1"/>
<protein>
    <submittedName>
        <fullName evidence="1">Uncharacterized protein</fullName>
    </submittedName>
</protein>
<dbReference type="OrthoDB" id="10693761at2759"/>